<dbReference type="InterPro" id="IPR002885">
    <property type="entry name" value="PPR_rpt"/>
</dbReference>
<accession>A0A0D1XQY8</accession>
<name>A0A0D1XQY8_9PEZI</name>
<comment type="similarity">
    <text evidence="1">Belongs to the CCM1 family.</text>
</comment>
<dbReference type="Proteomes" id="UP000053259">
    <property type="component" value="Unassembled WGS sequence"/>
</dbReference>
<evidence type="ECO:0008006" key="8">
    <source>
        <dbReference type="Google" id="ProtNLM"/>
    </source>
</evidence>
<dbReference type="InterPro" id="IPR011990">
    <property type="entry name" value="TPR-like_helical_dom_sf"/>
</dbReference>
<evidence type="ECO:0000313" key="7">
    <source>
        <dbReference type="Proteomes" id="UP000053259"/>
    </source>
</evidence>
<comment type="function">
    <text evidence="3">Regulates mitochondrial small subunit maturation by controlling 15S rRNA 5'-end processing. Localizes to the 5' precursor of the 15S rRNA in a position that is subsequently occupied by mS47 in the mature yeast mtSSU. Uses structure and sequence-specific RNA recognition, binding to a single-stranded region of the precursor and specifically recognizing bases -6 to -1. The exchange of Ccm1 for mS47 is coupled to the irreversible removal of precursor rRNA that is accompanied by conformational changes of the mitoribosomal proteins uS5m and mS26. These conformational changes signal completion of 5'-end rRNA processing through protection of the mature 5'-end of the 15S rRNA and stabilization of mS47. The removal of the 5' precursor together with the dissociation of Ccm1 may be catalyzed by the 5'-3' exoribonuclease Pet127. Involved in the specific removal of group I introns in mitochondrial encoded transcripts.</text>
</comment>
<dbReference type="OrthoDB" id="185373at2759"/>
<dbReference type="Pfam" id="PF01535">
    <property type="entry name" value="PPR"/>
    <property type="match status" value="1"/>
</dbReference>
<dbReference type="InParanoid" id="A0A0D1XQY8"/>
<dbReference type="PROSITE" id="PS51375">
    <property type="entry name" value="PPR"/>
    <property type="match status" value="1"/>
</dbReference>
<dbReference type="Gene3D" id="1.25.40.10">
    <property type="entry name" value="Tetratricopeptide repeat domain"/>
    <property type="match status" value="2"/>
</dbReference>
<evidence type="ECO:0000256" key="5">
    <source>
        <dbReference type="PROSITE-ProRule" id="PRU00708"/>
    </source>
</evidence>
<evidence type="ECO:0000256" key="1">
    <source>
        <dbReference type="ARBA" id="ARBA00006192"/>
    </source>
</evidence>
<sequence>MRRAFLPPSRRYFFQRIRSNFVHRISVFAIAVRLQSTNGSPEHEHKKKRHIKFYAPTKVRFNENADFSDFLGGSAETAKEDEAIPGYPSKSETTYNALLDPISTKDHLQKESAAVEVPKPFQNYEGLQTEMDMIEAKVGSPIVTWESKELIPNREQDISESQLSCKLGLRCDVKAEKSDKKENIETATQVSLSVSDYVPDSSPSKQPHQPLEKEIEHIQHYEPRSKVLEDAEQARIRCDHTSRIRLLFRENRAQLSELSMIPLKEISSEDEFVPLSRMHNDSQFQQMYPDWHYNYATLFAKNIHPSSSIEPVFVLQSRKTFSRAIRAIRSSEAEMKNKSWDFAGKRFVQSHPYKSKEEWADFMLLTMRYTPHLTAGALKASYPHLKPPFYMVADIIHFITRFGMECELDTNGVRSNKRDPSKITAHEVVELILEIIPQCTHESSFILNATIVQLLGQIDLQFAYALFNGLCAFQSHISCSSWIAFARHFGKNGDYETAISALDSCLKHGGSATDMRVKRAASYILRRSIVNPDGHHHSGYIINRFIEMGLRIGLIMQTALIANAFDSRDRSTALDVFALMRDQGIEPDAVTYGTLLKGLSDCKDHDLVDEVLSLSWAKAEETRDERLASYVLYWHFLQYMRRASDVWNKEEKTRIHCEALRQLVMLFTRIFDWKPLDVLGFPYLEFAEYQSPHASLKIKPTDTAMNIMFLAHSRAYLPSLQFEGASLASHVCSVAQLFERWWLIATRGDLYPEVDDWIKDLFINMIKNGFALNNFMHALGADAKSLYYAITILQHMEKGFVGISKASTTEYLSESIKGPSLYTWSILLNIFARHAQIDAMEKCLKIMQSRGCRPDRAVWNTVIKAYAVAQRPNDVIKALRRKEEAGYGHDDDVIRTLARFRDKELLKALLRTELRSREASTYDAGVLSRVAGLQRVDKKWTPHVNEVSTYEPGIGPRQVQFFDANRTLGLQKGCVVPTEDGEDEEAADISNCENESQSLRVLDGKGVYSLKSEVEEDWFENYDEEENPHRDISDGSS</sequence>
<evidence type="ECO:0000256" key="3">
    <source>
        <dbReference type="ARBA" id="ARBA00044493"/>
    </source>
</evidence>
<dbReference type="PANTHER" id="PTHR47447:SF17">
    <property type="entry name" value="OS12G0638900 PROTEIN"/>
    <property type="match status" value="1"/>
</dbReference>
<dbReference type="PANTHER" id="PTHR47447">
    <property type="entry name" value="OS03G0856100 PROTEIN"/>
    <property type="match status" value="1"/>
</dbReference>
<dbReference type="AlphaFoldDB" id="A0A0D1XQY8"/>
<proteinExistence type="inferred from homology"/>
<keyword evidence="7" id="KW-1185">Reference proteome</keyword>
<dbReference type="GeneID" id="27311621"/>
<dbReference type="HOGENOM" id="CLU_293240_0_0_1"/>
<reference evidence="6 7" key="1">
    <citation type="submission" date="2015-01" db="EMBL/GenBank/DDBJ databases">
        <title>The Genome Sequence of Ochroconis gallopava CBS43764.</title>
        <authorList>
            <consortium name="The Broad Institute Genomics Platform"/>
            <person name="Cuomo C."/>
            <person name="de Hoog S."/>
            <person name="Gorbushina A."/>
            <person name="Stielow B."/>
            <person name="Teixiera M."/>
            <person name="Abouelleil A."/>
            <person name="Chapman S.B."/>
            <person name="Priest M."/>
            <person name="Young S.K."/>
            <person name="Wortman J."/>
            <person name="Nusbaum C."/>
            <person name="Birren B."/>
        </authorList>
    </citation>
    <scope>NUCLEOTIDE SEQUENCE [LARGE SCALE GENOMIC DNA]</scope>
    <source>
        <strain evidence="6 7">CBS 43764</strain>
    </source>
</reference>
<evidence type="ECO:0000256" key="4">
    <source>
        <dbReference type="ARBA" id="ARBA00044511"/>
    </source>
</evidence>
<dbReference type="NCBIfam" id="TIGR00756">
    <property type="entry name" value="PPR"/>
    <property type="match status" value="1"/>
</dbReference>
<feature type="repeat" description="PPR" evidence="5">
    <location>
        <begin position="820"/>
        <end position="854"/>
    </location>
</feature>
<organism evidence="6 7">
    <name type="scientific">Verruconis gallopava</name>
    <dbReference type="NCBI Taxonomy" id="253628"/>
    <lineage>
        <taxon>Eukaryota</taxon>
        <taxon>Fungi</taxon>
        <taxon>Dikarya</taxon>
        <taxon>Ascomycota</taxon>
        <taxon>Pezizomycotina</taxon>
        <taxon>Dothideomycetes</taxon>
        <taxon>Pleosporomycetidae</taxon>
        <taxon>Venturiales</taxon>
        <taxon>Sympoventuriaceae</taxon>
        <taxon>Verruconis</taxon>
    </lineage>
</organism>
<dbReference type="EMBL" id="KN847538">
    <property type="protein sequence ID" value="KIW05091.1"/>
    <property type="molecule type" value="Genomic_DNA"/>
</dbReference>
<dbReference type="RefSeq" id="XP_016214960.1">
    <property type="nucleotide sequence ID" value="XM_016356871.1"/>
</dbReference>
<dbReference type="Pfam" id="PF13812">
    <property type="entry name" value="PPR_3"/>
    <property type="match status" value="1"/>
</dbReference>
<protein>
    <recommendedName>
        <fullName evidence="8">Pentacotripeptide-repeat region of PRORP domain-containing protein</fullName>
    </recommendedName>
</protein>
<dbReference type="VEuPathDB" id="FungiDB:PV09_03648"/>
<evidence type="ECO:0000313" key="6">
    <source>
        <dbReference type="EMBL" id="KIW05091.1"/>
    </source>
</evidence>
<comment type="subunit">
    <text evidence="4">Binds to mitochondrial small subunit 15S rRNA.</text>
</comment>
<dbReference type="STRING" id="253628.A0A0D1XQY8"/>
<evidence type="ECO:0000256" key="2">
    <source>
        <dbReference type="ARBA" id="ARBA00022737"/>
    </source>
</evidence>
<gene>
    <name evidence="6" type="ORF">PV09_03648</name>
</gene>
<keyword evidence="2" id="KW-0677">Repeat</keyword>